<sequence>MNENIIYLAIAIFAVSLGIIIRTLNKLKQDLLVMKSSLDKITKQVGVVDIPIEDMSIEELNSKLKELILKDERIEAIKTYRIATGKDLEEAKSYINKLI</sequence>
<accession>A0ABY0QMF1</accession>
<keyword evidence="1" id="KW-0175">Coiled coil</keyword>
<keyword evidence="2" id="KW-0472">Membrane</keyword>
<dbReference type="Proteomes" id="UP000198811">
    <property type="component" value="Unassembled WGS sequence"/>
</dbReference>
<evidence type="ECO:0000256" key="1">
    <source>
        <dbReference type="SAM" id="Coils"/>
    </source>
</evidence>
<feature type="coiled-coil region" evidence="1">
    <location>
        <begin position="24"/>
        <end position="77"/>
    </location>
</feature>
<reference evidence="3 4" key="1">
    <citation type="submission" date="2016-10" db="EMBL/GenBank/DDBJ databases">
        <authorList>
            <person name="Varghese N."/>
            <person name="Submissions S."/>
        </authorList>
    </citation>
    <scope>NUCLEOTIDE SEQUENCE [LARGE SCALE GENOMIC DNA]</scope>
    <source>
        <strain evidence="3 4">NLAE-zl-C224</strain>
    </source>
</reference>
<evidence type="ECO:0000256" key="2">
    <source>
        <dbReference type="SAM" id="Phobius"/>
    </source>
</evidence>
<keyword evidence="2" id="KW-0812">Transmembrane</keyword>
<evidence type="ECO:0000313" key="4">
    <source>
        <dbReference type="Proteomes" id="UP000198811"/>
    </source>
</evidence>
<proteinExistence type="predicted"/>
<gene>
    <name evidence="3" type="ORF">SAMN05216497_11451</name>
</gene>
<evidence type="ECO:0008006" key="5">
    <source>
        <dbReference type="Google" id="ProtNLM"/>
    </source>
</evidence>
<keyword evidence="4" id="KW-1185">Reference proteome</keyword>
<dbReference type="EMBL" id="FNGL01000014">
    <property type="protein sequence ID" value="SDL25663.1"/>
    <property type="molecule type" value="Genomic_DNA"/>
</dbReference>
<protein>
    <recommendedName>
        <fullName evidence="5">50S ribosomal protein L7/L12</fullName>
    </recommendedName>
</protein>
<dbReference type="RefSeq" id="WP_089866612.1">
    <property type="nucleotide sequence ID" value="NZ_FNGL01000014.1"/>
</dbReference>
<feature type="transmembrane region" description="Helical" evidence="2">
    <location>
        <begin position="6"/>
        <end position="25"/>
    </location>
</feature>
<keyword evidence="2" id="KW-1133">Transmembrane helix</keyword>
<comment type="caution">
    <text evidence="3">The sequence shown here is derived from an EMBL/GenBank/DDBJ whole genome shotgun (WGS) entry which is preliminary data.</text>
</comment>
<evidence type="ECO:0000313" key="3">
    <source>
        <dbReference type="EMBL" id="SDL25663.1"/>
    </source>
</evidence>
<name>A0ABY0QMF1_CLOCO</name>
<organism evidence="3 4">
    <name type="scientific">Clostridium cochlearium</name>
    <dbReference type="NCBI Taxonomy" id="1494"/>
    <lineage>
        <taxon>Bacteria</taxon>
        <taxon>Bacillati</taxon>
        <taxon>Bacillota</taxon>
        <taxon>Clostridia</taxon>
        <taxon>Eubacteriales</taxon>
        <taxon>Clostridiaceae</taxon>
        <taxon>Clostridium</taxon>
    </lineage>
</organism>